<evidence type="ECO:0000256" key="8">
    <source>
        <dbReference type="ARBA" id="ARBA00022840"/>
    </source>
</evidence>
<keyword evidence="12" id="KW-0275">Fatty acid biosynthesis</keyword>
<dbReference type="InterPro" id="IPR016185">
    <property type="entry name" value="PreATP-grasp_dom_sf"/>
</dbReference>
<dbReference type="InterPro" id="IPR051602">
    <property type="entry name" value="ACC_Biotin_Carboxylase"/>
</dbReference>
<keyword evidence="6" id="KW-0479">Metal-binding</keyword>
<gene>
    <name evidence="15" type="primary">accC</name>
    <name evidence="15" type="ORF">ACEU3E_07360</name>
</gene>
<evidence type="ECO:0000259" key="13">
    <source>
        <dbReference type="PROSITE" id="PS50975"/>
    </source>
</evidence>
<keyword evidence="8 11" id="KW-0067">ATP-binding</keyword>
<dbReference type="GO" id="GO:0004075">
    <property type="term" value="F:biotin carboxylase activity"/>
    <property type="evidence" value="ECO:0007669"/>
    <property type="project" value="UniProtKB-EC"/>
</dbReference>
<evidence type="ECO:0000256" key="4">
    <source>
        <dbReference type="ARBA" id="ARBA00013263"/>
    </source>
</evidence>
<comment type="subunit">
    <text evidence="3 12">Acetyl-CoA carboxylase is a heterohexamer of biotin carboxyl carrier protein, biotin carboxylase and the two subunits of carboxyl transferase in a 2:2 complex.</text>
</comment>
<dbReference type="SUPFAM" id="SSF56059">
    <property type="entry name" value="Glutathione synthetase ATP-binding domain-like"/>
    <property type="match status" value="1"/>
</dbReference>
<evidence type="ECO:0000256" key="7">
    <source>
        <dbReference type="ARBA" id="ARBA00022741"/>
    </source>
</evidence>
<dbReference type="EMBL" id="JBHDLN010000003">
    <property type="protein sequence ID" value="MFB0841982.1"/>
    <property type="molecule type" value="Genomic_DNA"/>
</dbReference>
<dbReference type="PROSITE" id="PS00867">
    <property type="entry name" value="CPSASE_2"/>
    <property type="match status" value="1"/>
</dbReference>
<proteinExistence type="predicted"/>
<reference evidence="15 16" key="1">
    <citation type="submission" date="2024-09" db="EMBL/GenBank/DDBJ databases">
        <authorList>
            <person name="Makale K.P.P."/>
            <person name="Makhzoum A."/>
            <person name="Rantong G."/>
            <person name="Rahube T.O."/>
        </authorList>
    </citation>
    <scope>NUCLEOTIDE SEQUENCE [LARGE SCALE GENOMIC DNA]</scope>
    <source>
        <strain evidence="15 16">KM_D13</strain>
    </source>
</reference>
<dbReference type="SUPFAM" id="SSF52440">
    <property type="entry name" value="PreATP-grasp domain"/>
    <property type="match status" value="1"/>
</dbReference>
<keyword evidence="5 12" id="KW-0436">Ligase</keyword>
<name>A0ABV4UVX6_9BACL</name>
<comment type="pathway">
    <text evidence="2 12">Lipid metabolism; malonyl-CoA biosynthesis; malonyl-CoA from acetyl-CoA: step 1/1.</text>
</comment>
<evidence type="ECO:0000256" key="3">
    <source>
        <dbReference type="ARBA" id="ARBA00011750"/>
    </source>
</evidence>
<feature type="domain" description="Biotin carboxylation" evidence="14">
    <location>
        <begin position="2"/>
        <end position="447"/>
    </location>
</feature>
<comment type="function">
    <text evidence="1 12">This protein is a component of the acetyl coenzyme A carboxylase complex; first, biotin carboxylase catalyzes the carboxylation of the carrier protein and then the transcarboxylase transfers the carboxyl group to form malonyl-CoA.</text>
</comment>
<evidence type="ECO:0000256" key="10">
    <source>
        <dbReference type="ARBA" id="ARBA00048600"/>
    </source>
</evidence>
<dbReference type="InterPro" id="IPR011761">
    <property type="entry name" value="ATP-grasp"/>
</dbReference>
<dbReference type="NCBIfam" id="NF006367">
    <property type="entry name" value="PRK08591.1"/>
    <property type="match status" value="1"/>
</dbReference>
<organism evidence="15 16">
    <name type="scientific">Paenibacillus oleatilyticus</name>
    <dbReference type="NCBI Taxonomy" id="2594886"/>
    <lineage>
        <taxon>Bacteria</taxon>
        <taxon>Bacillati</taxon>
        <taxon>Bacillota</taxon>
        <taxon>Bacilli</taxon>
        <taxon>Bacillales</taxon>
        <taxon>Paenibacillaceae</taxon>
        <taxon>Paenibacillus</taxon>
    </lineage>
</organism>
<dbReference type="SMART" id="SM01209">
    <property type="entry name" value="GARS_A"/>
    <property type="match status" value="1"/>
</dbReference>
<evidence type="ECO:0000256" key="6">
    <source>
        <dbReference type="ARBA" id="ARBA00022723"/>
    </source>
</evidence>
<protein>
    <recommendedName>
        <fullName evidence="4 12">Biotin carboxylase</fullName>
        <ecNumber evidence="4 12">6.3.4.14</ecNumber>
    </recommendedName>
    <alternativeName>
        <fullName evidence="12">Acetyl-coenzyme A carboxylase biotin carboxylase subunit A</fullName>
    </alternativeName>
</protein>
<keyword evidence="7 11" id="KW-0547">Nucleotide-binding</keyword>
<sequence length="452" mass="50054">MKFQKILIANRGEIAVRIIRACRELGISTVAVYSEADRDALHVRLADEAYCIGPTASKDSYLNYTNLMSVATLTETDAIHPGYGFLAENADFAEICESCNITFIGPSPEAISKMGDKSVAKQTMKEAGVPVIPGSDGLVEDMDEAIRLGREIGYPIIIKATAGGGGKGIRLAENEEMLIQQITTAQQEAQKAFGNAGVYLEKYLTGMKHVEIQVLADKHGNVVHLGERDCSVQRRRQKLVEEAPCPILTEEIRERMGEAAVRAAKAVNYSGAGTLEFLLGLDGQFYFMEMNTRIQVEHPVTELITGIDIIKEMIRVAEGEPLSFTQDEVRINGWAIECRINAEDPERNFMPSAGQIKFYLPPGGFGVRVDSAAYPGYTIPPHYDSMIAKLIVWGEDRDEAIQRMKRALAEFTIEGIHSTIPFHLKLLEHKKFLAGDFDIKFLEEHDVNDPDS</sequence>
<dbReference type="InterPro" id="IPR005481">
    <property type="entry name" value="BC-like_N"/>
</dbReference>
<evidence type="ECO:0000256" key="11">
    <source>
        <dbReference type="PROSITE-ProRule" id="PRU00409"/>
    </source>
</evidence>
<dbReference type="InterPro" id="IPR005479">
    <property type="entry name" value="CPAse_ATP-bd"/>
</dbReference>
<dbReference type="InterPro" id="IPR011764">
    <property type="entry name" value="Biotin_carboxylation_dom"/>
</dbReference>
<dbReference type="InterPro" id="IPR011054">
    <property type="entry name" value="Rudment_hybrid_motif"/>
</dbReference>
<comment type="caution">
    <text evidence="15">The sequence shown here is derived from an EMBL/GenBank/DDBJ whole genome shotgun (WGS) entry which is preliminary data.</text>
</comment>
<dbReference type="PANTHER" id="PTHR48095">
    <property type="entry name" value="PYRUVATE CARBOXYLASE SUBUNIT A"/>
    <property type="match status" value="1"/>
</dbReference>
<dbReference type="PROSITE" id="PS50979">
    <property type="entry name" value="BC"/>
    <property type="match status" value="1"/>
</dbReference>
<dbReference type="Pfam" id="PF02786">
    <property type="entry name" value="CPSase_L_D2"/>
    <property type="match status" value="1"/>
</dbReference>
<dbReference type="InterPro" id="IPR004549">
    <property type="entry name" value="Acetyl_CoA_COase_biotin_COase"/>
</dbReference>
<evidence type="ECO:0000256" key="5">
    <source>
        <dbReference type="ARBA" id="ARBA00022598"/>
    </source>
</evidence>
<dbReference type="SUPFAM" id="SSF51246">
    <property type="entry name" value="Rudiment single hybrid motif"/>
    <property type="match status" value="1"/>
</dbReference>
<comment type="catalytic activity">
    <reaction evidence="10 12">
        <text>N(6)-biotinyl-L-lysyl-[protein] + hydrogencarbonate + ATP = N(6)-carboxybiotinyl-L-lysyl-[protein] + ADP + phosphate + H(+)</text>
        <dbReference type="Rhea" id="RHEA:13501"/>
        <dbReference type="Rhea" id="RHEA-COMP:10505"/>
        <dbReference type="Rhea" id="RHEA-COMP:10506"/>
        <dbReference type="ChEBI" id="CHEBI:15378"/>
        <dbReference type="ChEBI" id="CHEBI:17544"/>
        <dbReference type="ChEBI" id="CHEBI:30616"/>
        <dbReference type="ChEBI" id="CHEBI:43474"/>
        <dbReference type="ChEBI" id="CHEBI:83144"/>
        <dbReference type="ChEBI" id="CHEBI:83145"/>
        <dbReference type="ChEBI" id="CHEBI:456216"/>
        <dbReference type="EC" id="6.3.4.14"/>
    </reaction>
</comment>
<evidence type="ECO:0000259" key="14">
    <source>
        <dbReference type="PROSITE" id="PS50979"/>
    </source>
</evidence>
<dbReference type="RefSeq" id="WP_373949679.1">
    <property type="nucleotide sequence ID" value="NZ_JBHDLN010000003.1"/>
</dbReference>
<dbReference type="Pfam" id="PF00289">
    <property type="entry name" value="Biotin_carb_N"/>
    <property type="match status" value="1"/>
</dbReference>
<dbReference type="InterPro" id="IPR005482">
    <property type="entry name" value="Biotin_COase_C"/>
</dbReference>
<keyword evidence="12" id="KW-0276">Fatty acid metabolism</keyword>
<dbReference type="EC" id="6.3.4.14" evidence="4 12"/>
<feature type="domain" description="ATP-grasp" evidence="13">
    <location>
        <begin position="121"/>
        <end position="318"/>
    </location>
</feature>
<keyword evidence="12" id="KW-0092">Biotin</keyword>
<keyword evidence="9" id="KW-0460">Magnesium</keyword>
<dbReference type="Pfam" id="PF02785">
    <property type="entry name" value="Biotin_carb_C"/>
    <property type="match status" value="1"/>
</dbReference>
<keyword evidence="12" id="KW-0444">Lipid biosynthesis</keyword>
<dbReference type="PANTHER" id="PTHR48095:SF2">
    <property type="entry name" value="BIOTIN CARBOXYLASE, CHLOROPLASTIC"/>
    <property type="match status" value="1"/>
</dbReference>
<dbReference type="SMART" id="SM00878">
    <property type="entry name" value="Biotin_carb_C"/>
    <property type="match status" value="1"/>
</dbReference>
<evidence type="ECO:0000313" key="15">
    <source>
        <dbReference type="EMBL" id="MFB0841982.1"/>
    </source>
</evidence>
<dbReference type="PROSITE" id="PS00866">
    <property type="entry name" value="CPSASE_1"/>
    <property type="match status" value="1"/>
</dbReference>
<keyword evidence="16" id="KW-1185">Reference proteome</keyword>
<evidence type="ECO:0000313" key="16">
    <source>
        <dbReference type="Proteomes" id="UP001575622"/>
    </source>
</evidence>
<dbReference type="PROSITE" id="PS50975">
    <property type="entry name" value="ATP_GRASP"/>
    <property type="match status" value="1"/>
</dbReference>
<dbReference type="NCBIfam" id="NF004085">
    <property type="entry name" value="PRK05586.1"/>
    <property type="match status" value="1"/>
</dbReference>
<accession>A0ABV4UVX6</accession>
<evidence type="ECO:0000256" key="9">
    <source>
        <dbReference type="ARBA" id="ARBA00022842"/>
    </source>
</evidence>
<dbReference type="Gene3D" id="3.30.470.20">
    <property type="entry name" value="ATP-grasp fold, B domain"/>
    <property type="match status" value="1"/>
</dbReference>
<evidence type="ECO:0000256" key="12">
    <source>
        <dbReference type="RuleBase" id="RU365063"/>
    </source>
</evidence>
<evidence type="ECO:0000256" key="1">
    <source>
        <dbReference type="ARBA" id="ARBA00003761"/>
    </source>
</evidence>
<keyword evidence="12" id="KW-0443">Lipid metabolism</keyword>
<dbReference type="Proteomes" id="UP001575622">
    <property type="component" value="Unassembled WGS sequence"/>
</dbReference>
<dbReference type="NCBIfam" id="TIGR00514">
    <property type="entry name" value="accC"/>
    <property type="match status" value="1"/>
</dbReference>
<evidence type="ECO:0000256" key="2">
    <source>
        <dbReference type="ARBA" id="ARBA00004956"/>
    </source>
</evidence>